<protein>
    <recommendedName>
        <fullName evidence="3">FYVE-type zinc finger domain-containing protein</fullName>
    </recommendedName>
</protein>
<evidence type="ECO:0000313" key="2">
    <source>
        <dbReference type="Proteomes" id="UP000008237"/>
    </source>
</evidence>
<gene>
    <name evidence="1" type="ORF">EAI_00363</name>
</gene>
<organism evidence="2">
    <name type="scientific">Harpegnathos saltator</name>
    <name type="common">Jerdon's jumping ant</name>
    <dbReference type="NCBI Taxonomy" id="610380"/>
    <lineage>
        <taxon>Eukaryota</taxon>
        <taxon>Metazoa</taxon>
        <taxon>Ecdysozoa</taxon>
        <taxon>Arthropoda</taxon>
        <taxon>Hexapoda</taxon>
        <taxon>Insecta</taxon>
        <taxon>Pterygota</taxon>
        <taxon>Neoptera</taxon>
        <taxon>Endopterygota</taxon>
        <taxon>Hymenoptera</taxon>
        <taxon>Apocrita</taxon>
        <taxon>Aculeata</taxon>
        <taxon>Formicoidea</taxon>
        <taxon>Formicidae</taxon>
        <taxon>Ponerinae</taxon>
        <taxon>Ponerini</taxon>
        <taxon>Harpegnathos</taxon>
    </lineage>
</organism>
<dbReference type="AlphaFoldDB" id="E2BA18"/>
<evidence type="ECO:0000313" key="1">
    <source>
        <dbReference type="EMBL" id="EFN87427.1"/>
    </source>
</evidence>
<dbReference type="EMBL" id="GL446664">
    <property type="protein sequence ID" value="EFN87427.1"/>
    <property type="molecule type" value="Genomic_DNA"/>
</dbReference>
<sequence length="266" mass="29958">MSTSFLPFLVLPIVGKLPFPPSASCSRTFAKIKGAKGEEECFRKHSKTEEAKRGVADDGRCACCLAPFLVGRGVRCSDCGARSCRKACSRWDTTDNGWRCLFCHQRRSWLRRNEKWFENFGRAANEAEELHCFFGTAKSRVHVAGHAAALANAEQIQEDREDTRTAHAVRNFVEKIVESLVSGVDDTTIGRLCDNPEYDAFLEEHRPSLTEALTRLVTCLRVSLTSKYAILAHRIIIHSPAFASREEKDRAFNSARYIRFSHAQKS</sequence>
<dbReference type="SUPFAM" id="SSF57903">
    <property type="entry name" value="FYVE/PHD zinc finger"/>
    <property type="match status" value="1"/>
</dbReference>
<proteinExistence type="predicted"/>
<dbReference type="Gene3D" id="3.30.40.10">
    <property type="entry name" value="Zinc/RING finger domain, C3HC4 (zinc finger)"/>
    <property type="match status" value="1"/>
</dbReference>
<name>E2BA18_HARSA</name>
<reference evidence="1 2" key="1">
    <citation type="journal article" date="2010" name="Science">
        <title>Genomic comparison of the ants Camponotus floridanus and Harpegnathos saltator.</title>
        <authorList>
            <person name="Bonasio R."/>
            <person name="Zhang G."/>
            <person name="Ye C."/>
            <person name="Mutti N.S."/>
            <person name="Fang X."/>
            <person name="Qin N."/>
            <person name="Donahue G."/>
            <person name="Yang P."/>
            <person name="Li Q."/>
            <person name="Li C."/>
            <person name="Zhang P."/>
            <person name="Huang Z."/>
            <person name="Berger S.L."/>
            <person name="Reinberg D."/>
            <person name="Wang J."/>
            <person name="Liebig J."/>
        </authorList>
    </citation>
    <scope>NUCLEOTIDE SEQUENCE [LARGE SCALE GENOMIC DNA]</scope>
    <source>
        <strain evidence="1 2">R22 G/1</strain>
    </source>
</reference>
<dbReference type="InParanoid" id="E2BA18"/>
<dbReference type="STRING" id="610380.E2BA18"/>
<dbReference type="Proteomes" id="UP000008237">
    <property type="component" value="Unassembled WGS sequence"/>
</dbReference>
<keyword evidence="2" id="KW-1185">Reference proteome</keyword>
<accession>E2BA18</accession>
<dbReference type="OMA" id="GENRCAC"/>
<dbReference type="InterPro" id="IPR011011">
    <property type="entry name" value="Znf_FYVE_PHD"/>
</dbReference>
<dbReference type="InterPro" id="IPR013083">
    <property type="entry name" value="Znf_RING/FYVE/PHD"/>
</dbReference>
<evidence type="ECO:0008006" key="3">
    <source>
        <dbReference type="Google" id="ProtNLM"/>
    </source>
</evidence>
<dbReference type="OrthoDB" id="10072397at2759"/>